<keyword evidence="4" id="KW-1185">Reference proteome</keyword>
<sequence length="311" mass="35623">MAEDKKSFLAYADWKTQFNLLSNEEAGILIKHILSYVNDENPTLPQDDRIIQIAFEPIKLQLKRDLKKYESAKQDKAVNGIIGNLKRWHLDLYEKYIKKEISLEEAVKIASTRKESPTDSSRSAPIANIADTVNDTVNVNDTVTVNDTDINNFLGADAEKKTVDNLCFRSSTPPKEEKEKSSAQKEKAFGKSDFKQALLDRDANEQHVDDWLKVRTAAKASFTQTSLNKLLNECDRNNYPVARAVQACAEYSWRGFEYQWILNKQKYAAGKQSNTTNQSRQERVEEVREFRSDNRQALADRLSQYITSNPE</sequence>
<accession>A0A5Q0Q8G1</accession>
<evidence type="ECO:0000313" key="4">
    <source>
        <dbReference type="Proteomes" id="UP000326921"/>
    </source>
</evidence>
<evidence type="ECO:0000313" key="3">
    <source>
        <dbReference type="EMBL" id="QGA25399.1"/>
    </source>
</evidence>
<proteinExistence type="predicted"/>
<gene>
    <name evidence="3" type="ORF">GFH32_03260</name>
</gene>
<protein>
    <recommendedName>
        <fullName evidence="2">DUF6291 domain-containing protein</fullName>
    </recommendedName>
</protein>
<dbReference type="InterPro" id="IPR046258">
    <property type="entry name" value="DUF6291"/>
</dbReference>
<feature type="compositionally biased region" description="Basic and acidic residues" evidence="1">
    <location>
        <begin position="280"/>
        <end position="291"/>
    </location>
</feature>
<organism evidence="3 4">
    <name type="scientific">Sphingobacterium zhuxiongii</name>
    <dbReference type="NCBI Taxonomy" id="2662364"/>
    <lineage>
        <taxon>Bacteria</taxon>
        <taxon>Pseudomonadati</taxon>
        <taxon>Bacteroidota</taxon>
        <taxon>Sphingobacteriia</taxon>
        <taxon>Sphingobacteriales</taxon>
        <taxon>Sphingobacteriaceae</taxon>
        <taxon>Sphingobacterium</taxon>
    </lineage>
</organism>
<dbReference type="Proteomes" id="UP000326921">
    <property type="component" value="Chromosome"/>
</dbReference>
<feature type="compositionally biased region" description="Basic and acidic residues" evidence="1">
    <location>
        <begin position="174"/>
        <end position="188"/>
    </location>
</feature>
<feature type="domain" description="DUF6291" evidence="2">
    <location>
        <begin position="7"/>
        <end position="86"/>
    </location>
</feature>
<dbReference type="Pfam" id="PF19808">
    <property type="entry name" value="DUF6291"/>
    <property type="match status" value="1"/>
</dbReference>
<reference evidence="3 4" key="1">
    <citation type="submission" date="2019-10" db="EMBL/GenBank/DDBJ databases">
        <authorList>
            <person name="Dong K."/>
        </authorList>
    </citation>
    <scope>NUCLEOTIDE SEQUENCE [LARGE SCALE GENOMIC DNA]</scope>
    <source>
        <strain evidence="4">dk4302</strain>
    </source>
</reference>
<dbReference type="AlphaFoldDB" id="A0A5Q0Q8G1"/>
<dbReference type="EMBL" id="CP045652">
    <property type="protein sequence ID" value="QGA25399.1"/>
    <property type="molecule type" value="Genomic_DNA"/>
</dbReference>
<feature type="region of interest" description="Disordered" evidence="1">
    <location>
        <begin position="269"/>
        <end position="291"/>
    </location>
</feature>
<evidence type="ECO:0000259" key="2">
    <source>
        <dbReference type="Pfam" id="PF19808"/>
    </source>
</evidence>
<feature type="region of interest" description="Disordered" evidence="1">
    <location>
        <begin position="168"/>
        <end position="188"/>
    </location>
</feature>
<dbReference type="KEGG" id="sphe:GFH32_03260"/>
<name>A0A5Q0Q8G1_9SPHI</name>
<dbReference type="RefSeq" id="WP_153509722.1">
    <property type="nucleotide sequence ID" value="NZ_CP045652.1"/>
</dbReference>
<evidence type="ECO:0000256" key="1">
    <source>
        <dbReference type="SAM" id="MobiDB-lite"/>
    </source>
</evidence>